<dbReference type="SUPFAM" id="SSF46689">
    <property type="entry name" value="Homeodomain-like"/>
    <property type="match status" value="1"/>
</dbReference>
<dbReference type="Pfam" id="PF17924">
    <property type="entry name" value="TetR_C_19"/>
    <property type="match status" value="1"/>
</dbReference>
<dbReference type="GO" id="GO:0003700">
    <property type="term" value="F:DNA-binding transcription factor activity"/>
    <property type="evidence" value="ECO:0007669"/>
    <property type="project" value="TreeGrafter"/>
</dbReference>
<evidence type="ECO:0000259" key="5">
    <source>
        <dbReference type="PROSITE" id="PS50977"/>
    </source>
</evidence>
<dbReference type="PANTHER" id="PTHR30055:SF234">
    <property type="entry name" value="HTH-TYPE TRANSCRIPTIONAL REGULATOR BETI"/>
    <property type="match status" value="1"/>
</dbReference>
<accession>A0A125W2L7</accession>
<dbReference type="PROSITE" id="PS50977">
    <property type="entry name" value="HTH_TETR_2"/>
    <property type="match status" value="1"/>
</dbReference>
<dbReference type="InterPro" id="IPR009057">
    <property type="entry name" value="Homeodomain-like_sf"/>
</dbReference>
<sequence length="225" mass="26514">MPTNTFFHLPEEKQQRLLDAAQIEFSRHSLQEASIANIVKLAGIPRGSFYQYFENKEDLYFYYFATLRKNSERDLEKQIIAENGDLIEAMDVYFSKMIVEVLTGENASFYRNLFVNMDYRASRRVTDNLATGEEEKNRKQHCHKHRGRKGHAAYAEHLYQIIDRSKLTIETPKEFTWFMQTAMHAVFSTIVDGYRQQRENPAYDSTEAVKQLKMKLNWLKNGAYK</sequence>
<dbReference type="InterPro" id="IPR050109">
    <property type="entry name" value="HTH-type_TetR-like_transc_reg"/>
</dbReference>
<organism evidence="6 7">
    <name type="scientific">Enterococcus faecalis TX4248</name>
    <dbReference type="NCBI Taxonomy" id="749495"/>
    <lineage>
        <taxon>Bacteria</taxon>
        <taxon>Bacillati</taxon>
        <taxon>Bacillota</taxon>
        <taxon>Bacilli</taxon>
        <taxon>Lactobacillales</taxon>
        <taxon>Enterococcaceae</taxon>
        <taxon>Enterococcus</taxon>
    </lineage>
</organism>
<gene>
    <name evidence="6" type="ORF">HMPREF9498_02782</name>
</gene>
<feature type="DNA-binding region" description="H-T-H motif" evidence="4">
    <location>
        <begin position="34"/>
        <end position="53"/>
    </location>
</feature>
<evidence type="ECO:0000256" key="2">
    <source>
        <dbReference type="ARBA" id="ARBA00023125"/>
    </source>
</evidence>
<dbReference type="Proteomes" id="UP000004846">
    <property type="component" value="Unassembled WGS sequence"/>
</dbReference>
<evidence type="ECO:0000256" key="3">
    <source>
        <dbReference type="ARBA" id="ARBA00023163"/>
    </source>
</evidence>
<comment type="caution">
    <text evidence="6">The sequence shown here is derived from an EMBL/GenBank/DDBJ whole genome shotgun (WGS) entry which is preliminary data.</text>
</comment>
<dbReference type="PRINTS" id="PR00455">
    <property type="entry name" value="HTHTETR"/>
</dbReference>
<dbReference type="RefSeq" id="WP_002362260.1">
    <property type="nucleotide sequence ID" value="NZ_GL454487.1"/>
</dbReference>
<dbReference type="PANTHER" id="PTHR30055">
    <property type="entry name" value="HTH-TYPE TRANSCRIPTIONAL REGULATOR RUTR"/>
    <property type="match status" value="1"/>
</dbReference>
<dbReference type="HOGENOM" id="CLU_069356_45_2_9"/>
<proteinExistence type="predicted"/>
<evidence type="ECO:0000256" key="4">
    <source>
        <dbReference type="PROSITE-ProRule" id="PRU00335"/>
    </source>
</evidence>
<dbReference type="GO" id="GO:0000976">
    <property type="term" value="F:transcription cis-regulatory region binding"/>
    <property type="evidence" value="ECO:0007669"/>
    <property type="project" value="TreeGrafter"/>
</dbReference>
<feature type="domain" description="HTH tetR-type" evidence="5">
    <location>
        <begin position="11"/>
        <end position="71"/>
    </location>
</feature>
<name>A0A125W2L7_ENTFL</name>
<evidence type="ECO:0000256" key="1">
    <source>
        <dbReference type="ARBA" id="ARBA00023015"/>
    </source>
</evidence>
<dbReference type="Pfam" id="PF00440">
    <property type="entry name" value="TetR_N"/>
    <property type="match status" value="1"/>
</dbReference>
<dbReference type="SMR" id="A0A125W2L7"/>
<keyword evidence="3" id="KW-0804">Transcription</keyword>
<dbReference type="InterPro" id="IPR001647">
    <property type="entry name" value="HTH_TetR"/>
</dbReference>
<evidence type="ECO:0000313" key="6">
    <source>
        <dbReference type="EMBL" id="EFM81640.1"/>
    </source>
</evidence>
<keyword evidence="1" id="KW-0805">Transcription regulation</keyword>
<reference evidence="6 7" key="1">
    <citation type="submission" date="2010-07" db="EMBL/GenBank/DDBJ databases">
        <authorList>
            <person name="Sid Ahmed O."/>
        </authorList>
    </citation>
    <scope>NUCLEOTIDE SEQUENCE [LARGE SCALE GENOMIC DNA]</scope>
    <source>
        <strain evidence="6 7">TX4248</strain>
    </source>
</reference>
<evidence type="ECO:0000313" key="7">
    <source>
        <dbReference type="Proteomes" id="UP000004846"/>
    </source>
</evidence>
<keyword evidence="2 4" id="KW-0238">DNA-binding</keyword>
<dbReference type="EMBL" id="AEBR01000102">
    <property type="protein sequence ID" value="EFM81640.1"/>
    <property type="molecule type" value="Genomic_DNA"/>
</dbReference>
<dbReference type="Gene3D" id="1.10.357.10">
    <property type="entry name" value="Tetracycline Repressor, domain 2"/>
    <property type="match status" value="1"/>
</dbReference>
<protein>
    <submittedName>
        <fullName evidence="6">Transcriptional regulator, TetR family</fullName>
    </submittedName>
</protein>
<dbReference type="AlphaFoldDB" id="A0A125W2L7"/>